<protein>
    <submittedName>
        <fullName evidence="1">Uncharacterized protein</fullName>
    </submittedName>
</protein>
<organism evidence="1 2">
    <name type="scientific">Nitrososphaeria virus YSH_922147</name>
    <dbReference type="NCBI Taxonomy" id="3071323"/>
    <lineage>
        <taxon>Viruses</taxon>
        <taxon>Duplodnaviria</taxon>
        <taxon>Heunggongvirae</taxon>
        <taxon>Uroviricota</taxon>
        <taxon>Caudoviricetes</taxon>
        <taxon>Juravirales</taxon>
        <taxon>Yangangviridae</taxon>
        <taxon>Mathaucavirus</taxon>
        <taxon>Mathaucavirus yangshanense</taxon>
    </lineage>
</organism>
<name>A0A976YF51_9CAUD</name>
<proteinExistence type="predicted"/>
<dbReference type="EMBL" id="ON649701">
    <property type="protein sequence ID" value="UVF62426.1"/>
    <property type="molecule type" value="Genomic_DNA"/>
</dbReference>
<evidence type="ECO:0000313" key="1">
    <source>
        <dbReference type="EMBL" id="UVF62426.1"/>
    </source>
</evidence>
<accession>A0A976YF51</accession>
<evidence type="ECO:0000313" key="2">
    <source>
        <dbReference type="Proteomes" id="UP001156973"/>
    </source>
</evidence>
<reference evidence="1 2" key="1">
    <citation type="submission" date="2022-05" db="EMBL/GenBank/DDBJ databases">
        <title>Diverse viruses of marine archaea discovered using metagenomics.</title>
        <authorList>
            <person name="Zhou Y."/>
        </authorList>
    </citation>
    <scope>NUCLEOTIDE SEQUENCE [LARGE SCALE GENOMIC DNA]</scope>
    <source>
        <strain evidence="1">YSH_922147</strain>
    </source>
</reference>
<dbReference type="KEGG" id="vg:80544977"/>
<keyword evidence="2" id="KW-1185">Reference proteome</keyword>
<sequence length="36" mass="4245">MIRHREPAQLDYIVLQNGKMCLFINGKWEIINSLLS</sequence>
<dbReference type="Proteomes" id="UP001156973">
    <property type="component" value="Segment"/>
</dbReference>